<organism evidence="7 8">
    <name type="scientific">Cylindrotheca closterium</name>
    <dbReference type="NCBI Taxonomy" id="2856"/>
    <lineage>
        <taxon>Eukaryota</taxon>
        <taxon>Sar</taxon>
        <taxon>Stramenopiles</taxon>
        <taxon>Ochrophyta</taxon>
        <taxon>Bacillariophyta</taxon>
        <taxon>Bacillariophyceae</taxon>
        <taxon>Bacillariophycidae</taxon>
        <taxon>Bacillariales</taxon>
        <taxon>Bacillariaceae</taxon>
        <taxon>Cylindrotheca</taxon>
    </lineage>
</organism>
<evidence type="ECO:0000256" key="4">
    <source>
        <dbReference type="SAM" id="MobiDB-lite"/>
    </source>
</evidence>
<accession>A0AAD2G5C1</accession>
<dbReference type="SUPFAM" id="SSF57850">
    <property type="entry name" value="RING/U-box"/>
    <property type="match status" value="1"/>
</dbReference>
<feature type="compositionally biased region" description="Low complexity" evidence="4">
    <location>
        <begin position="509"/>
        <end position="520"/>
    </location>
</feature>
<feature type="domain" description="RING-type" evidence="5">
    <location>
        <begin position="454"/>
        <end position="492"/>
    </location>
</feature>
<evidence type="ECO:0000313" key="8">
    <source>
        <dbReference type="Proteomes" id="UP001295423"/>
    </source>
</evidence>
<dbReference type="Gene3D" id="3.30.40.10">
    <property type="entry name" value="Zinc/RING finger domain, C3HC4 (zinc finger)"/>
    <property type="match status" value="1"/>
</dbReference>
<dbReference type="PROSITE" id="PS50089">
    <property type="entry name" value="ZF_RING_2"/>
    <property type="match status" value="1"/>
</dbReference>
<dbReference type="Pfam" id="PF02661">
    <property type="entry name" value="Fic"/>
    <property type="match status" value="1"/>
</dbReference>
<dbReference type="PANTHER" id="PTHR13504">
    <property type="entry name" value="FIDO DOMAIN-CONTAINING PROTEIN DDB_G0283145"/>
    <property type="match status" value="1"/>
</dbReference>
<feature type="region of interest" description="Disordered" evidence="4">
    <location>
        <begin position="1"/>
        <end position="40"/>
    </location>
</feature>
<feature type="binding site" evidence="2">
    <location>
        <begin position="329"/>
        <end position="336"/>
    </location>
    <ligand>
        <name>ATP</name>
        <dbReference type="ChEBI" id="CHEBI:30616"/>
    </ligand>
</feature>
<dbReference type="SUPFAM" id="SSF140931">
    <property type="entry name" value="Fic-like"/>
    <property type="match status" value="1"/>
</dbReference>
<dbReference type="InterPro" id="IPR003812">
    <property type="entry name" value="Fido"/>
</dbReference>
<evidence type="ECO:0000256" key="2">
    <source>
        <dbReference type="PIRSR" id="PIRSR640198-2"/>
    </source>
</evidence>
<proteinExistence type="predicted"/>
<keyword evidence="3" id="KW-0479">Metal-binding</keyword>
<keyword evidence="2" id="KW-0547">Nucleotide-binding</keyword>
<dbReference type="GO" id="GO:0008270">
    <property type="term" value="F:zinc ion binding"/>
    <property type="evidence" value="ECO:0007669"/>
    <property type="project" value="UniProtKB-KW"/>
</dbReference>
<feature type="domain" description="Fido" evidence="6">
    <location>
        <begin position="223"/>
        <end position="389"/>
    </location>
</feature>
<evidence type="ECO:0000256" key="3">
    <source>
        <dbReference type="PROSITE-ProRule" id="PRU00175"/>
    </source>
</evidence>
<dbReference type="Proteomes" id="UP001295423">
    <property type="component" value="Unassembled WGS sequence"/>
</dbReference>
<feature type="active site" evidence="1">
    <location>
        <position position="325"/>
    </location>
</feature>
<evidence type="ECO:0000256" key="1">
    <source>
        <dbReference type="PIRSR" id="PIRSR640198-1"/>
    </source>
</evidence>
<feature type="compositionally biased region" description="Basic residues" evidence="4">
    <location>
        <begin position="385"/>
        <end position="397"/>
    </location>
</feature>
<evidence type="ECO:0000313" key="7">
    <source>
        <dbReference type="EMBL" id="CAJ1962737.1"/>
    </source>
</evidence>
<keyword evidence="3" id="KW-0863">Zinc-finger</keyword>
<feature type="region of interest" description="Disordered" evidence="4">
    <location>
        <begin position="377"/>
        <end position="398"/>
    </location>
</feature>
<dbReference type="PROSITE" id="PS51459">
    <property type="entry name" value="FIDO"/>
    <property type="match status" value="1"/>
</dbReference>
<sequence>MKRSSTKPEETSPNQSKHNKRSNYNKNTKGAKKNNKSKETIRTGKIGSFLSQKWSDELLLGNLSLSTVPTVATDDAAIANLDCIARFLADYRAMFTLHAQAQQESNNDHMSPLQPHSRTAHYIPTIQEFASTQIDRQSAGLRTNTTTQTTDGMAKIVNAHTQALEVAMDHVDSFQATRFVRVARAVDDDDNGSNTDHLVPSKQSLCQWHGILYSYSSSNKKQASQASKSQVHTTSTVARLPPPTPFRTGRVRAGSTHFCPPSEIADEFQQFRKGMINICYQWEERIFSMSSTIASLTNRLSPQHDSIYFSAGVTAMFLYGIVDIHMFSDGNGRLARIGANWMLKRTLGLPFTIVIASNPQQRREYIEAVQKVRSAVKQAQEEKQKKNHSKPKAKRPALPKTGIFEPLARLLLDRMAHAVRECQRNVEEKSRASLMEEGDRLARLARERMASGACVICLDENPNIATLCCGQAVHLNCFAEWLANHSTCVYCRKPFQSLQVQRPLPPPQRAAAAETTTYETTTDDSDEDETSTSETTTHDNDETETTTIDVDEDETSTHDTTAEDTTTFDTSVDESVTEDTTDETFDDTSDDSTTSHVHQHSERCGRCNNKAAVDCVNQMCGRCCVLVGEYQCHRHGTA</sequence>
<evidence type="ECO:0008006" key="9">
    <source>
        <dbReference type="Google" id="ProtNLM"/>
    </source>
</evidence>
<evidence type="ECO:0000259" key="6">
    <source>
        <dbReference type="PROSITE" id="PS51459"/>
    </source>
</evidence>
<comment type="caution">
    <text evidence="7">The sequence shown here is derived from an EMBL/GenBank/DDBJ whole genome shotgun (WGS) entry which is preliminary data.</text>
</comment>
<dbReference type="InterPro" id="IPR036597">
    <property type="entry name" value="Fido-like_dom_sf"/>
</dbReference>
<feature type="compositionally biased region" description="Acidic residues" evidence="4">
    <location>
        <begin position="571"/>
        <end position="590"/>
    </location>
</feature>
<dbReference type="AlphaFoldDB" id="A0AAD2G5C1"/>
<dbReference type="InterPro" id="IPR001841">
    <property type="entry name" value="Znf_RING"/>
</dbReference>
<dbReference type="Pfam" id="PF13639">
    <property type="entry name" value="zf-RING_2"/>
    <property type="match status" value="1"/>
</dbReference>
<dbReference type="GO" id="GO:0005524">
    <property type="term" value="F:ATP binding"/>
    <property type="evidence" value="ECO:0007669"/>
    <property type="project" value="UniProtKB-KW"/>
</dbReference>
<dbReference type="InterPro" id="IPR013083">
    <property type="entry name" value="Znf_RING/FYVE/PHD"/>
</dbReference>
<feature type="region of interest" description="Disordered" evidence="4">
    <location>
        <begin position="500"/>
        <end position="601"/>
    </location>
</feature>
<dbReference type="InterPro" id="IPR040198">
    <property type="entry name" value="Fido_containing"/>
</dbReference>
<feature type="compositionally biased region" description="Acidic residues" evidence="4">
    <location>
        <begin position="521"/>
        <end position="531"/>
    </location>
</feature>
<keyword evidence="3" id="KW-0862">Zinc</keyword>
<feature type="compositionally biased region" description="Acidic residues" evidence="4">
    <location>
        <begin position="541"/>
        <end position="554"/>
    </location>
</feature>
<dbReference type="PANTHER" id="PTHR13504:SF38">
    <property type="entry name" value="FIDO DOMAIN-CONTAINING PROTEIN"/>
    <property type="match status" value="1"/>
</dbReference>
<feature type="compositionally biased region" description="Basic residues" evidence="4">
    <location>
        <begin position="17"/>
        <end position="35"/>
    </location>
</feature>
<dbReference type="EMBL" id="CAKOGP040002114">
    <property type="protein sequence ID" value="CAJ1962737.1"/>
    <property type="molecule type" value="Genomic_DNA"/>
</dbReference>
<keyword evidence="2" id="KW-0067">ATP-binding</keyword>
<evidence type="ECO:0000259" key="5">
    <source>
        <dbReference type="PROSITE" id="PS50089"/>
    </source>
</evidence>
<feature type="compositionally biased region" description="Basic and acidic residues" evidence="4">
    <location>
        <begin position="1"/>
        <end position="10"/>
    </location>
</feature>
<name>A0AAD2G5C1_9STRA</name>
<dbReference type="Gene3D" id="1.10.3290.10">
    <property type="entry name" value="Fido-like domain"/>
    <property type="match status" value="1"/>
</dbReference>
<keyword evidence="8" id="KW-1185">Reference proteome</keyword>
<protein>
    <recommendedName>
        <fullName evidence="9">RING-type domain-containing protein</fullName>
    </recommendedName>
</protein>
<reference evidence="7" key="1">
    <citation type="submission" date="2023-08" db="EMBL/GenBank/DDBJ databases">
        <authorList>
            <person name="Audoor S."/>
            <person name="Bilcke G."/>
        </authorList>
    </citation>
    <scope>NUCLEOTIDE SEQUENCE</scope>
</reference>
<feature type="region of interest" description="Disordered" evidence="4">
    <location>
        <begin position="223"/>
        <end position="246"/>
    </location>
</feature>
<gene>
    <name evidence="7" type="ORF">CYCCA115_LOCUS19831</name>
</gene>